<dbReference type="Proteomes" id="UP000243499">
    <property type="component" value="Chromosome 8"/>
</dbReference>
<dbReference type="EMBL" id="CM008053">
    <property type="protein sequence ID" value="PAN41046.1"/>
    <property type="molecule type" value="Genomic_DNA"/>
</dbReference>
<evidence type="ECO:0000313" key="2">
    <source>
        <dbReference type="EMBL" id="PAN41046.1"/>
    </source>
</evidence>
<dbReference type="Gramene" id="PAN41046">
    <property type="protein sequence ID" value="PAN41046"/>
    <property type="gene ID" value="PAHAL_8G011900"/>
</dbReference>
<evidence type="ECO:0008006" key="3">
    <source>
        <dbReference type="Google" id="ProtNLM"/>
    </source>
</evidence>
<proteinExistence type="predicted"/>
<accession>A0A2S3IC21</accession>
<keyword evidence="1" id="KW-0732">Signal</keyword>
<evidence type="ECO:0000256" key="1">
    <source>
        <dbReference type="SAM" id="SignalP"/>
    </source>
</evidence>
<protein>
    <recommendedName>
        <fullName evidence="3">RNase H type-1 domain-containing protein</fullName>
    </recommendedName>
</protein>
<dbReference type="AlphaFoldDB" id="A0A2S3IC21"/>
<feature type="chain" id="PRO_5015752650" description="RNase H type-1 domain-containing protein" evidence="1">
    <location>
        <begin position="20"/>
        <end position="97"/>
    </location>
</feature>
<organism evidence="2">
    <name type="scientific">Panicum hallii</name>
    <dbReference type="NCBI Taxonomy" id="206008"/>
    <lineage>
        <taxon>Eukaryota</taxon>
        <taxon>Viridiplantae</taxon>
        <taxon>Streptophyta</taxon>
        <taxon>Embryophyta</taxon>
        <taxon>Tracheophyta</taxon>
        <taxon>Spermatophyta</taxon>
        <taxon>Magnoliopsida</taxon>
        <taxon>Liliopsida</taxon>
        <taxon>Poales</taxon>
        <taxon>Poaceae</taxon>
        <taxon>PACMAD clade</taxon>
        <taxon>Panicoideae</taxon>
        <taxon>Panicodae</taxon>
        <taxon>Paniceae</taxon>
        <taxon>Panicinae</taxon>
        <taxon>Panicum</taxon>
        <taxon>Panicum sect. Panicum</taxon>
    </lineage>
</organism>
<sequence>MPLAGAHCCGLVMIWGATGTYVAVSSCTWQVGMPLSQDIADVLGNLQHAISGCSRVLALEYLTNVNKWLFLWWESRLLFRGAVENDPGPWNREYPQR</sequence>
<name>A0A2S3IC21_9POAL</name>
<gene>
    <name evidence="2" type="ORF">PAHAL_8G011900</name>
</gene>
<feature type="signal peptide" evidence="1">
    <location>
        <begin position="1"/>
        <end position="19"/>
    </location>
</feature>
<reference evidence="2" key="1">
    <citation type="submission" date="2018-04" db="EMBL/GenBank/DDBJ databases">
        <title>WGS assembly of Panicum hallii.</title>
        <authorList>
            <person name="Lovell J."/>
            <person name="Jenkins J."/>
            <person name="Lowry D."/>
            <person name="Mamidi S."/>
            <person name="Sreedasyam A."/>
            <person name="Weng X."/>
            <person name="Barry K."/>
            <person name="Bonette J."/>
            <person name="Campitelli B."/>
            <person name="Daum C."/>
            <person name="Gordon S."/>
            <person name="Gould B."/>
            <person name="Lipzen A."/>
            <person name="Macqueen A."/>
            <person name="Palacio-Mejia J."/>
            <person name="Plott C."/>
            <person name="Shakirov E."/>
            <person name="Shu S."/>
            <person name="Yoshinaga Y."/>
            <person name="Zane M."/>
            <person name="Rokhsar D."/>
            <person name="Grimwood J."/>
            <person name="Schmutz J."/>
            <person name="Juenger T."/>
        </authorList>
    </citation>
    <scope>NUCLEOTIDE SEQUENCE [LARGE SCALE GENOMIC DNA]</scope>
    <source>
        <strain evidence="2">FIL2</strain>
    </source>
</reference>